<dbReference type="EMBL" id="CP063845">
    <property type="protein sequence ID" value="UFP92732.1"/>
    <property type="molecule type" value="Genomic_DNA"/>
</dbReference>
<dbReference type="InterPro" id="IPR000719">
    <property type="entry name" value="Prot_kinase_dom"/>
</dbReference>
<keyword evidence="4" id="KW-0067">ATP-binding</keyword>
<keyword evidence="5" id="KW-0472">Membrane</keyword>
<keyword evidence="5" id="KW-0812">Transmembrane</keyword>
<gene>
    <name evidence="7" type="ORF">ISF26_12900</name>
</gene>
<feature type="transmembrane region" description="Helical" evidence="5">
    <location>
        <begin position="321"/>
        <end position="339"/>
    </location>
</feature>
<dbReference type="Gene3D" id="1.10.510.10">
    <property type="entry name" value="Transferase(Phosphotransferase) domain 1"/>
    <property type="match status" value="1"/>
</dbReference>
<dbReference type="RefSeq" id="WP_230839722.1">
    <property type="nucleotide sequence ID" value="NZ_CP063845.1"/>
</dbReference>
<evidence type="ECO:0000256" key="1">
    <source>
        <dbReference type="ARBA" id="ARBA00022679"/>
    </source>
</evidence>
<protein>
    <submittedName>
        <fullName evidence="7">Serine/threonine protein kinase</fullName>
    </submittedName>
</protein>
<dbReference type="InterPro" id="IPR008271">
    <property type="entry name" value="Ser/Thr_kinase_AS"/>
</dbReference>
<evidence type="ECO:0000256" key="2">
    <source>
        <dbReference type="ARBA" id="ARBA00022741"/>
    </source>
</evidence>
<keyword evidence="8" id="KW-1185">Reference proteome</keyword>
<dbReference type="Proteomes" id="UP001054846">
    <property type="component" value="Chromosome"/>
</dbReference>
<dbReference type="PROSITE" id="PS00108">
    <property type="entry name" value="PROTEIN_KINASE_ST"/>
    <property type="match status" value="1"/>
</dbReference>
<keyword evidence="3 7" id="KW-0418">Kinase</keyword>
<dbReference type="PANTHER" id="PTHR43289:SF34">
    <property type="entry name" value="SERINE_THREONINE-PROTEIN KINASE YBDM-RELATED"/>
    <property type="match status" value="1"/>
</dbReference>
<keyword evidence="1" id="KW-0808">Transferase</keyword>
<sequence length="340" mass="36922">MASESLQGFAIGRLVGGRYRLLGRLDGGSMGSVYEAADTKLAGKVVALKVMHCSLAGDTEVVKLLRQRFEEEARLSAILGSHPRIIQVTDYGIEGPQPYLVMEFLKGRSLKEVLAHGPMAPGRAVRLAVQLCDGLQHAHAAQATVEGRTIRGIIHRDIKPGNLFLIEDESLGETVKILDFGIAKANSDISLALGTQVGFVGTSGYASPEQLRGEAIDARSDIYSLGVVLYQMLTGQMPLKPKTETFAGWYHAHNYTTPTGFQAHQLPYLLPPALAAVVLSCLEKDPANRPQSMQMLGMQLQWAMGWLPREDTSPTLSQRDLVIGGTMALLTLVGFIFLLR</sequence>
<evidence type="ECO:0000256" key="4">
    <source>
        <dbReference type="ARBA" id="ARBA00022840"/>
    </source>
</evidence>
<dbReference type="PROSITE" id="PS50011">
    <property type="entry name" value="PROTEIN_KINASE_DOM"/>
    <property type="match status" value="1"/>
</dbReference>
<dbReference type="SMART" id="SM00220">
    <property type="entry name" value="S_TKc"/>
    <property type="match status" value="1"/>
</dbReference>
<organism evidence="7 8">
    <name type="scientific">Gloeobacter morelensis MG652769</name>
    <dbReference type="NCBI Taxonomy" id="2781736"/>
    <lineage>
        <taxon>Bacteria</taxon>
        <taxon>Bacillati</taxon>
        <taxon>Cyanobacteriota</taxon>
        <taxon>Cyanophyceae</taxon>
        <taxon>Gloeobacterales</taxon>
        <taxon>Gloeobacteraceae</taxon>
        <taxon>Gloeobacter</taxon>
        <taxon>Gloeobacter morelensis</taxon>
    </lineage>
</organism>
<evidence type="ECO:0000313" key="7">
    <source>
        <dbReference type="EMBL" id="UFP92732.1"/>
    </source>
</evidence>
<dbReference type="Pfam" id="PF00069">
    <property type="entry name" value="Pkinase"/>
    <property type="match status" value="1"/>
</dbReference>
<keyword evidence="7" id="KW-0723">Serine/threonine-protein kinase</keyword>
<accession>A0ABY3PGF8</accession>
<evidence type="ECO:0000259" key="6">
    <source>
        <dbReference type="PROSITE" id="PS50011"/>
    </source>
</evidence>
<evidence type="ECO:0000313" key="8">
    <source>
        <dbReference type="Proteomes" id="UP001054846"/>
    </source>
</evidence>
<dbReference type="Gene3D" id="3.30.200.20">
    <property type="entry name" value="Phosphorylase Kinase, domain 1"/>
    <property type="match status" value="1"/>
</dbReference>
<evidence type="ECO:0000256" key="3">
    <source>
        <dbReference type="ARBA" id="ARBA00022777"/>
    </source>
</evidence>
<dbReference type="GO" id="GO:0004674">
    <property type="term" value="F:protein serine/threonine kinase activity"/>
    <property type="evidence" value="ECO:0007669"/>
    <property type="project" value="UniProtKB-KW"/>
</dbReference>
<proteinExistence type="predicted"/>
<evidence type="ECO:0000256" key="5">
    <source>
        <dbReference type="SAM" id="Phobius"/>
    </source>
</evidence>
<dbReference type="CDD" id="cd14014">
    <property type="entry name" value="STKc_PknB_like"/>
    <property type="match status" value="1"/>
</dbReference>
<keyword evidence="2" id="KW-0547">Nucleotide-binding</keyword>
<dbReference type="SUPFAM" id="SSF56112">
    <property type="entry name" value="Protein kinase-like (PK-like)"/>
    <property type="match status" value="1"/>
</dbReference>
<dbReference type="InterPro" id="IPR011009">
    <property type="entry name" value="Kinase-like_dom_sf"/>
</dbReference>
<dbReference type="PANTHER" id="PTHR43289">
    <property type="entry name" value="MITOGEN-ACTIVATED PROTEIN KINASE KINASE KINASE 20-RELATED"/>
    <property type="match status" value="1"/>
</dbReference>
<reference evidence="7 8" key="1">
    <citation type="journal article" date="2021" name="Genome Biol. Evol.">
        <title>Complete Genome Sequencing of a Novel Gloeobacter Species from a Waterfall Cave in Mexico.</title>
        <authorList>
            <person name="Saw J.H."/>
            <person name="Cardona T."/>
            <person name="Montejano G."/>
        </authorList>
    </citation>
    <scope>NUCLEOTIDE SEQUENCE [LARGE SCALE GENOMIC DNA]</scope>
    <source>
        <strain evidence="7">MG652769</strain>
    </source>
</reference>
<feature type="domain" description="Protein kinase" evidence="6">
    <location>
        <begin position="19"/>
        <end position="307"/>
    </location>
</feature>
<keyword evidence="5" id="KW-1133">Transmembrane helix</keyword>
<name>A0ABY3PGF8_9CYAN</name>